<organism evidence="1 2">
    <name type="scientific">Sphingoaurantiacus capsulatus</name>
    <dbReference type="NCBI Taxonomy" id="1771310"/>
    <lineage>
        <taxon>Bacteria</taxon>
        <taxon>Pseudomonadati</taxon>
        <taxon>Pseudomonadota</taxon>
        <taxon>Alphaproteobacteria</taxon>
        <taxon>Sphingomonadales</taxon>
        <taxon>Sphingosinicellaceae</taxon>
        <taxon>Sphingoaurantiacus</taxon>
    </lineage>
</organism>
<evidence type="ECO:0000313" key="2">
    <source>
        <dbReference type="Proteomes" id="UP001595615"/>
    </source>
</evidence>
<reference evidence="2" key="1">
    <citation type="journal article" date="2019" name="Int. J. Syst. Evol. Microbiol.">
        <title>The Global Catalogue of Microorganisms (GCM) 10K type strain sequencing project: providing services to taxonomists for standard genome sequencing and annotation.</title>
        <authorList>
            <consortium name="The Broad Institute Genomics Platform"/>
            <consortium name="The Broad Institute Genome Sequencing Center for Infectious Disease"/>
            <person name="Wu L."/>
            <person name="Ma J."/>
        </authorList>
    </citation>
    <scope>NUCLEOTIDE SEQUENCE [LARGE SCALE GENOMIC DNA]</scope>
    <source>
        <strain evidence="2">KCTC 42644</strain>
    </source>
</reference>
<dbReference type="Proteomes" id="UP001595615">
    <property type="component" value="Unassembled WGS sequence"/>
</dbReference>
<protein>
    <recommendedName>
        <fullName evidence="3">Phage shock protein B</fullName>
    </recommendedName>
</protein>
<keyword evidence="2" id="KW-1185">Reference proteome</keyword>
<accession>A0ABV7X8F0</accession>
<proteinExistence type="predicted"/>
<name>A0ABV7X8F0_9SPHN</name>
<dbReference type="EMBL" id="JBHRXV010000001">
    <property type="protein sequence ID" value="MFC3711478.1"/>
    <property type="molecule type" value="Genomic_DNA"/>
</dbReference>
<evidence type="ECO:0008006" key="3">
    <source>
        <dbReference type="Google" id="ProtNLM"/>
    </source>
</evidence>
<gene>
    <name evidence="1" type="ORF">ACFOMD_02780</name>
</gene>
<evidence type="ECO:0000313" key="1">
    <source>
        <dbReference type="EMBL" id="MFC3711478.1"/>
    </source>
</evidence>
<sequence>MNPFEMVVLIVAIVVLGRVISSKYRAGHARGEQNDTAMAAENARLKHEMQQLKDRIGTLERIAVDKRSRLADEIDALGRD</sequence>
<dbReference type="RefSeq" id="WP_380856458.1">
    <property type="nucleotide sequence ID" value="NZ_JBHRXV010000001.1"/>
</dbReference>
<comment type="caution">
    <text evidence="1">The sequence shown here is derived from an EMBL/GenBank/DDBJ whole genome shotgun (WGS) entry which is preliminary data.</text>
</comment>